<organism evidence="1 2">
    <name type="scientific">Actinomadura verrucosospora</name>
    <dbReference type="NCBI Taxonomy" id="46165"/>
    <lineage>
        <taxon>Bacteria</taxon>
        <taxon>Bacillati</taxon>
        <taxon>Actinomycetota</taxon>
        <taxon>Actinomycetes</taxon>
        <taxon>Streptosporangiales</taxon>
        <taxon>Thermomonosporaceae</taxon>
        <taxon>Actinomadura</taxon>
    </lineage>
</organism>
<accession>A0A7D3VRQ4</accession>
<gene>
    <name evidence="1" type="ORF">ACTIVE_2993</name>
</gene>
<proteinExistence type="predicted"/>
<dbReference type="AlphaFoldDB" id="A0A7D3VRQ4"/>
<sequence>MTLREPPMPRRLFEAGFHAVARPLPAVSR</sequence>
<dbReference type="EMBL" id="CP053892">
    <property type="protein sequence ID" value="QKG21355.1"/>
    <property type="molecule type" value="Genomic_DNA"/>
</dbReference>
<keyword evidence="2" id="KW-1185">Reference proteome</keyword>
<reference evidence="1 2" key="1">
    <citation type="submission" date="2020-05" db="EMBL/GenBank/DDBJ databases">
        <title>Actinomadura verrucosospora NRRL-B18236 (PFL_A860) Genome sequencing and assembly.</title>
        <authorList>
            <person name="Samborskyy M."/>
        </authorList>
    </citation>
    <scope>NUCLEOTIDE SEQUENCE [LARGE SCALE GENOMIC DNA]</scope>
    <source>
        <strain evidence="1 2">NRRL:B18236</strain>
    </source>
</reference>
<evidence type="ECO:0000313" key="1">
    <source>
        <dbReference type="EMBL" id="QKG21355.1"/>
    </source>
</evidence>
<dbReference type="Proteomes" id="UP000501240">
    <property type="component" value="Chromosome"/>
</dbReference>
<name>A0A7D3VRQ4_ACTVE</name>
<evidence type="ECO:0000313" key="2">
    <source>
        <dbReference type="Proteomes" id="UP000501240"/>
    </source>
</evidence>
<protein>
    <submittedName>
        <fullName evidence="1">Uncharacterized protein</fullName>
    </submittedName>
</protein>